<proteinExistence type="predicted"/>
<dbReference type="OrthoDB" id="2191718at2759"/>
<gene>
    <name evidence="2" type="ORF">THOM_2506</name>
</gene>
<sequence>MDKSIDCSVGFMKNAMGSSSFQGMNTTVYCHVNVLPDVPSCISTLPYIEVHWNEGSSRSLNTYFAGVVEQIFSKIVKDDFRRVFVLELWVGVGVRNALMCAFNAAVLALVDAGVPLRKMVYAANFDEQTEGMVLFENDRPVFVHSFGGIKESDIEIAESKLSEIRDIMRFRLENKYNFNFQ</sequence>
<dbReference type="GO" id="GO:0000176">
    <property type="term" value="C:nuclear exosome (RNase complex)"/>
    <property type="evidence" value="ECO:0007669"/>
    <property type="project" value="UniProtKB-ARBA"/>
</dbReference>
<name>L7JV04_TRAHO</name>
<evidence type="ECO:0000313" key="3">
    <source>
        <dbReference type="Proteomes" id="UP000011185"/>
    </source>
</evidence>
<dbReference type="InterPro" id="IPR020568">
    <property type="entry name" value="Ribosomal_Su5_D2-typ_SF"/>
</dbReference>
<dbReference type="Proteomes" id="UP000011185">
    <property type="component" value="Unassembled WGS sequence"/>
</dbReference>
<dbReference type="InterPro" id="IPR027408">
    <property type="entry name" value="PNPase/RNase_PH_dom_sf"/>
</dbReference>
<dbReference type="STRING" id="72359.L7JV04"/>
<dbReference type="EMBL" id="JH994035">
    <property type="protein sequence ID" value="ELQ74592.1"/>
    <property type="molecule type" value="Genomic_DNA"/>
</dbReference>
<reference evidence="2 3" key="1">
    <citation type="journal article" date="2012" name="PLoS Pathog.">
        <title>The genome of the obligate intracellular parasite Trachipleistophora hominis: new insights into microsporidian genome dynamics and reductive evolution.</title>
        <authorList>
            <person name="Heinz E."/>
            <person name="Williams T.A."/>
            <person name="Nakjang S."/>
            <person name="Noel C.J."/>
            <person name="Swan D.C."/>
            <person name="Goldberg A.V."/>
            <person name="Harris S.R."/>
            <person name="Weinmaier T."/>
            <person name="Markert S."/>
            <person name="Becher D."/>
            <person name="Bernhardt J."/>
            <person name="Dagan T."/>
            <person name="Hacker C."/>
            <person name="Lucocq J.M."/>
            <person name="Schweder T."/>
            <person name="Rattei T."/>
            <person name="Hall N."/>
            <person name="Hirt R.P."/>
            <person name="Embley T.M."/>
        </authorList>
    </citation>
    <scope>NUCLEOTIDE SEQUENCE [LARGE SCALE GENOMIC DNA]</scope>
</reference>
<dbReference type="InterPro" id="IPR001247">
    <property type="entry name" value="ExoRNase_PH_dom1"/>
</dbReference>
<accession>L7JV04</accession>
<dbReference type="OMA" id="RDIMRFR"/>
<evidence type="ECO:0000313" key="2">
    <source>
        <dbReference type="EMBL" id="ELQ74592.1"/>
    </source>
</evidence>
<feature type="domain" description="Exoribonuclease phosphorolytic" evidence="1">
    <location>
        <begin position="3"/>
        <end position="115"/>
    </location>
</feature>
<keyword evidence="3" id="KW-1185">Reference proteome</keyword>
<evidence type="ECO:0000259" key="1">
    <source>
        <dbReference type="Pfam" id="PF01138"/>
    </source>
</evidence>
<dbReference type="Gene3D" id="3.30.230.70">
    <property type="entry name" value="GHMP Kinase, N-terminal domain"/>
    <property type="match status" value="1"/>
</dbReference>
<dbReference type="InParanoid" id="L7JV04"/>
<protein>
    <submittedName>
        <fullName evidence="2">Exosomal 3'-5' exoribonuclease complex, subunit Rrp46</fullName>
    </submittedName>
</protein>
<dbReference type="HOGENOM" id="CLU_123986_0_0_1"/>
<dbReference type="SUPFAM" id="SSF54211">
    <property type="entry name" value="Ribosomal protein S5 domain 2-like"/>
    <property type="match status" value="1"/>
</dbReference>
<dbReference type="Pfam" id="PF01138">
    <property type="entry name" value="RNase_PH"/>
    <property type="match status" value="1"/>
</dbReference>
<organism evidence="2 3">
    <name type="scientific">Trachipleistophora hominis</name>
    <name type="common">Microsporidian parasite</name>
    <dbReference type="NCBI Taxonomy" id="72359"/>
    <lineage>
        <taxon>Eukaryota</taxon>
        <taxon>Fungi</taxon>
        <taxon>Fungi incertae sedis</taxon>
        <taxon>Microsporidia</taxon>
        <taxon>Pleistophoridae</taxon>
        <taxon>Trachipleistophora</taxon>
    </lineage>
</organism>
<dbReference type="AlphaFoldDB" id="L7JV04"/>
<dbReference type="VEuPathDB" id="MicrosporidiaDB:THOM_2506"/>